<proteinExistence type="predicted"/>
<organism evidence="2 3">
    <name type="scientific">Athelia psychrophila</name>
    <dbReference type="NCBI Taxonomy" id="1759441"/>
    <lineage>
        <taxon>Eukaryota</taxon>
        <taxon>Fungi</taxon>
        <taxon>Dikarya</taxon>
        <taxon>Basidiomycota</taxon>
        <taxon>Agaricomycotina</taxon>
        <taxon>Agaricomycetes</taxon>
        <taxon>Agaricomycetidae</taxon>
        <taxon>Atheliales</taxon>
        <taxon>Atheliaceae</taxon>
        <taxon>Athelia</taxon>
    </lineage>
</organism>
<evidence type="ECO:0000313" key="2">
    <source>
        <dbReference type="EMBL" id="KZP33780.1"/>
    </source>
</evidence>
<feature type="compositionally biased region" description="Polar residues" evidence="1">
    <location>
        <begin position="77"/>
        <end position="90"/>
    </location>
</feature>
<evidence type="ECO:0000313" key="3">
    <source>
        <dbReference type="Proteomes" id="UP000076532"/>
    </source>
</evidence>
<feature type="region of interest" description="Disordered" evidence="1">
    <location>
        <begin position="38"/>
        <end position="90"/>
    </location>
</feature>
<sequence>MPPHPHPHLQQYPAHTQYPGPSDGANVMEFFAAILGGDGGHAGLKQEDLSGSTQPFDWPVHNPNRNHESARRPTATGGDSAQSRSWFDFK</sequence>
<evidence type="ECO:0000256" key="1">
    <source>
        <dbReference type="SAM" id="MobiDB-lite"/>
    </source>
</evidence>
<dbReference type="Proteomes" id="UP000076532">
    <property type="component" value="Unassembled WGS sequence"/>
</dbReference>
<gene>
    <name evidence="2" type="ORF">FIBSPDRAFT_846942</name>
</gene>
<protein>
    <submittedName>
        <fullName evidence="2">Uncharacterized protein</fullName>
    </submittedName>
</protein>
<dbReference type="EMBL" id="KV417481">
    <property type="protein sequence ID" value="KZP33780.1"/>
    <property type="molecule type" value="Genomic_DNA"/>
</dbReference>
<reference evidence="2 3" key="1">
    <citation type="journal article" date="2016" name="Mol. Biol. Evol.">
        <title>Comparative Genomics of Early-Diverging Mushroom-Forming Fungi Provides Insights into the Origins of Lignocellulose Decay Capabilities.</title>
        <authorList>
            <person name="Nagy L.G."/>
            <person name="Riley R."/>
            <person name="Tritt A."/>
            <person name="Adam C."/>
            <person name="Daum C."/>
            <person name="Floudas D."/>
            <person name="Sun H."/>
            <person name="Yadav J.S."/>
            <person name="Pangilinan J."/>
            <person name="Larsson K.H."/>
            <person name="Matsuura K."/>
            <person name="Barry K."/>
            <person name="Labutti K."/>
            <person name="Kuo R."/>
            <person name="Ohm R.A."/>
            <person name="Bhattacharya S.S."/>
            <person name="Shirouzu T."/>
            <person name="Yoshinaga Y."/>
            <person name="Martin F.M."/>
            <person name="Grigoriev I.V."/>
            <person name="Hibbett D.S."/>
        </authorList>
    </citation>
    <scope>NUCLEOTIDE SEQUENCE [LARGE SCALE GENOMIC DNA]</scope>
    <source>
        <strain evidence="2 3">CBS 109695</strain>
    </source>
</reference>
<name>A0A166WI69_9AGAM</name>
<feature type="region of interest" description="Disordered" evidence="1">
    <location>
        <begin position="1"/>
        <end position="24"/>
    </location>
</feature>
<keyword evidence="3" id="KW-1185">Reference proteome</keyword>
<dbReference type="AlphaFoldDB" id="A0A166WI69"/>
<accession>A0A166WI69</accession>